<reference evidence="9 10" key="1">
    <citation type="journal article" date="2024" name="BMC Genomics">
        <title>Genome assembly of redclaw crayfish (Cherax quadricarinatus) provides insights into its immune adaptation and hypoxia tolerance.</title>
        <authorList>
            <person name="Liu Z."/>
            <person name="Zheng J."/>
            <person name="Li H."/>
            <person name="Fang K."/>
            <person name="Wang S."/>
            <person name="He J."/>
            <person name="Zhou D."/>
            <person name="Weng S."/>
            <person name="Chi M."/>
            <person name="Gu Z."/>
            <person name="He J."/>
            <person name="Li F."/>
            <person name="Wang M."/>
        </authorList>
    </citation>
    <scope>NUCLEOTIDE SEQUENCE [LARGE SCALE GENOMIC DNA]</scope>
    <source>
        <strain evidence="9">ZL_2023a</strain>
    </source>
</reference>
<evidence type="ECO:0000313" key="10">
    <source>
        <dbReference type="Proteomes" id="UP001445076"/>
    </source>
</evidence>
<evidence type="ECO:0000256" key="3">
    <source>
        <dbReference type="ARBA" id="ARBA00022676"/>
    </source>
</evidence>
<evidence type="ECO:0000256" key="4">
    <source>
        <dbReference type="ARBA" id="ARBA00022679"/>
    </source>
</evidence>
<dbReference type="GO" id="GO:0005737">
    <property type="term" value="C:cytoplasm"/>
    <property type="evidence" value="ECO:0007669"/>
    <property type="project" value="TreeGrafter"/>
</dbReference>
<organism evidence="9 10">
    <name type="scientific">Cherax quadricarinatus</name>
    <name type="common">Australian red claw crayfish</name>
    <dbReference type="NCBI Taxonomy" id="27406"/>
    <lineage>
        <taxon>Eukaryota</taxon>
        <taxon>Metazoa</taxon>
        <taxon>Ecdysozoa</taxon>
        <taxon>Arthropoda</taxon>
        <taxon>Crustacea</taxon>
        <taxon>Multicrustacea</taxon>
        <taxon>Malacostraca</taxon>
        <taxon>Eumalacostraca</taxon>
        <taxon>Eucarida</taxon>
        <taxon>Decapoda</taxon>
        <taxon>Pleocyemata</taxon>
        <taxon>Astacidea</taxon>
        <taxon>Parastacoidea</taxon>
        <taxon>Parastacidae</taxon>
        <taxon>Cherax</taxon>
    </lineage>
</organism>
<dbReference type="GO" id="GO:0016757">
    <property type="term" value="F:glycosyltransferase activity"/>
    <property type="evidence" value="ECO:0007669"/>
    <property type="project" value="UniProtKB-UniRule"/>
</dbReference>
<evidence type="ECO:0000256" key="6">
    <source>
        <dbReference type="ARBA" id="ARBA00022989"/>
    </source>
</evidence>
<proteinExistence type="inferred from homology"/>
<keyword evidence="7 8" id="KW-0472">Membrane</keyword>
<dbReference type="Proteomes" id="UP001445076">
    <property type="component" value="Unassembled WGS sequence"/>
</dbReference>
<comment type="similarity">
    <text evidence="2 8">Belongs to the glycosyltransferase 92 family.</text>
</comment>
<dbReference type="GO" id="GO:0016020">
    <property type="term" value="C:membrane"/>
    <property type="evidence" value="ECO:0007669"/>
    <property type="project" value="UniProtKB-SubCell"/>
</dbReference>
<dbReference type="EC" id="2.4.1.-" evidence="8"/>
<dbReference type="PANTHER" id="PTHR21461:SF83">
    <property type="entry name" value="GLYCOSYLTRANSFERASE FAMILY 92 PROTEIN"/>
    <property type="match status" value="1"/>
</dbReference>
<keyword evidence="3 8" id="KW-0328">Glycosyltransferase</keyword>
<evidence type="ECO:0000256" key="1">
    <source>
        <dbReference type="ARBA" id="ARBA00004167"/>
    </source>
</evidence>
<comment type="subcellular location">
    <subcellularLocation>
        <location evidence="1">Membrane</location>
        <topology evidence="1">Single-pass membrane protein</topology>
    </subcellularLocation>
</comment>
<keyword evidence="5 8" id="KW-0812">Transmembrane</keyword>
<accession>A0AAW0XD27</accession>
<dbReference type="InterPro" id="IPR008166">
    <property type="entry name" value="Glyco_transf_92"/>
</dbReference>
<dbReference type="EMBL" id="JARKIK010000041">
    <property type="protein sequence ID" value="KAK8737853.1"/>
    <property type="molecule type" value="Genomic_DNA"/>
</dbReference>
<name>A0AAW0XD27_CHEQU</name>
<feature type="transmembrane region" description="Helical" evidence="8">
    <location>
        <begin position="20"/>
        <end position="41"/>
    </location>
</feature>
<dbReference type="PANTHER" id="PTHR21461">
    <property type="entry name" value="GLYCOSYLTRANSFERASE FAMILY 92 PROTEIN"/>
    <property type="match status" value="1"/>
</dbReference>
<evidence type="ECO:0000256" key="7">
    <source>
        <dbReference type="ARBA" id="ARBA00023136"/>
    </source>
</evidence>
<evidence type="ECO:0000256" key="8">
    <source>
        <dbReference type="RuleBase" id="RU366017"/>
    </source>
</evidence>
<evidence type="ECO:0000256" key="2">
    <source>
        <dbReference type="ARBA" id="ARBA00007647"/>
    </source>
</evidence>
<keyword evidence="6 8" id="KW-1133">Transmembrane helix</keyword>
<dbReference type="Pfam" id="PF01697">
    <property type="entry name" value="Glyco_transf_92"/>
    <property type="match status" value="1"/>
</dbReference>
<evidence type="ECO:0000313" key="9">
    <source>
        <dbReference type="EMBL" id="KAK8737853.1"/>
    </source>
</evidence>
<evidence type="ECO:0000256" key="5">
    <source>
        <dbReference type="ARBA" id="ARBA00022692"/>
    </source>
</evidence>
<gene>
    <name evidence="9" type="ORF">OTU49_004275</name>
</gene>
<keyword evidence="4 8" id="KW-0808">Transferase</keyword>
<protein>
    <recommendedName>
        <fullName evidence="8">Glycosyltransferase family 92 protein</fullName>
        <ecNumber evidence="8">2.4.1.-</ecNumber>
    </recommendedName>
</protein>
<sequence>MLKRWLRLPVTMNRICKKRVLLFSLALNVLISLCCILFFYASLGCKNSYIKYESLPECQCETMLGLSSSQDTVEQMEESITFLNQTTKKNLMQHHPNIPVRIIMDMTQNTRCNLMPSLFNIRWHNIYWQEAKLSQDTTVFLYSAIYDNRKHTDVRPCVRIVSVSSSTCLPPAYCHLWFNVTKPPVPSRIIKTEYIDYQWMDRSREMMYLLTCRIPPSMGSIKPEAVSVVHTPCHTATNLLHVIGAAERESMAVSSNFISQNDKWNGQEYTAAVCGPALYYYHQDFSIRMVEWLEALRAQGISHVFLYEMDIHPNLQKVLRYYESDGFISVTKYSYPPPYISEPSIRRLWTLVERKKMWAQENVYFTDCLLRHMHQYRFIAHHDPDELPVLLKHNSYTAMLNQILNESYNNNARLPIGYKLQWNMFYNDVEPPASTRDLPQYLYMMRHILRTKEDLPISSGTYKAIYDMDYTTGVSSHVVISCNSDPCPSDLQEVSPDIAYLAHFTWTCGAKCKTQDYMREEPAILKHIDVVKAAVTNTLKKINIT</sequence>
<dbReference type="AlphaFoldDB" id="A0AAW0XD27"/>
<comment type="caution">
    <text evidence="9">The sequence shown here is derived from an EMBL/GenBank/DDBJ whole genome shotgun (WGS) entry which is preliminary data.</text>
</comment>
<keyword evidence="10" id="KW-1185">Reference proteome</keyword>